<dbReference type="Pfam" id="PF26527">
    <property type="entry name" value="DUF8176"/>
    <property type="match status" value="1"/>
</dbReference>
<evidence type="ECO:0000256" key="2">
    <source>
        <dbReference type="SAM" id="Phobius"/>
    </source>
</evidence>
<keyword evidence="2" id="KW-1133">Transmembrane helix</keyword>
<dbReference type="Proteomes" id="UP000035021">
    <property type="component" value="Unassembled WGS sequence"/>
</dbReference>
<evidence type="ECO:0000259" key="3">
    <source>
        <dbReference type="Pfam" id="PF26527"/>
    </source>
</evidence>
<feature type="domain" description="DUF8176" evidence="3">
    <location>
        <begin position="177"/>
        <end position="294"/>
    </location>
</feature>
<gene>
    <name evidence="4" type="ORF">GP2_031_00160</name>
</gene>
<evidence type="ECO:0000313" key="4">
    <source>
        <dbReference type="EMBL" id="GAC85205.1"/>
    </source>
</evidence>
<evidence type="ECO:0000256" key="1">
    <source>
        <dbReference type="SAM" id="MobiDB-lite"/>
    </source>
</evidence>
<name>A0ABQ0INZ9_9ACTN</name>
<evidence type="ECO:0000313" key="5">
    <source>
        <dbReference type="Proteomes" id="UP000035021"/>
    </source>
</evidence>
<dbReference type="InterPro" id="IPR058489">
    <property type="entry name" value="DUF8176"/>
</dbReference>
<keyword evidence="2" id="KW-0812">Transmembrane</keyword>
<organism evidence="4 5">
    <name type="scientific">Gordonia paraffinivorans NBRC 108238</name>
    <dbReference type="NCBI Taxonomy" id="1223543"/>
    <lineage>
        <taxon>Bacteria</taxon>
        <taxon>Bacillati</taxon>
        <taxon>Actinomycetota</taxon>
        <taxon>Actinomycetes</taxon>
        <taxon>Mycobacteriales</taxon>
        <taxon>Gordoniaceae</taxon>
        <taxon>Gordonia</taxon>
    </lineage>
</organism>
<protein>
    <recommendedName>
        <fullName evidence="3">DUF8176 domain-containing protein</fullName>
    </recommendedName>
</protein>
<accession>A0ABQ0INZ9</accession>
<comment type="caution">
    <text evidence="4">The sequence shown here is derived from an EMBL/GenBank/DDBJ whole genome shotgun (WGS) entry which is preliminary data.</text>
</comment>
<feature type="region of interest" description="Disordered" evidence="1">
    <location>
        <begin position="82"/>
        <end position="123"/>
    </location>
</feature>
<sequence length="298" mass="30990">MTTNNSESKWFDTVAAWAYAGGTPAQHLADDLRTAGKVAAPGNDQQDDPVLGDEWGWLALAEDAPDLEPPAHLEEEELAVSAGAEQLLDVDEDPVVAAAPPRRKASRGSDHAGRQPDQQGKRPTGRMLVAGLAAAAVVIVAATLAAGMLFGGASEDSAPQDPVEVLANTPGATAVADDCPESVDGPVTTGNDSGDQESGPGVIKAFDYAYYVDRSGERARTVATPSGVGSAKDLQASIDALPADTSHCLRITDRGNGLYAVQLTETRPGEQPIVYPQLIQTVQADGKTWIASIKKDTP</sequence>
<proteinExistence type="predicted"/>
<dbReference type="EMBL" id="BAOQ01000031">
    <property type="protein sequence ID" value="GAC85205.1"/>
    <property type="molecule type" value="Genomic_DNA"/>
</dbReference>
<keyword evidence="5" id="KW-1185">Reference proteome</keyword>
<keyword evidence="2" id="KW-0472">Membrane</keyword>
<reference evidence="4 5" key="1">
    <citation type="submission" date="2013-02" db="EMBL/GenBank/DDBJ databases">
        <title>Whole genome shotgun sequence of Gordonia paraffinivorans NBRC 108238.</title>
        <authorList>
            <person name="Isaki-Nakamura S."/>
            <person name="Hosoyama A."/>
            <person name="Tsuchikane K."/>
            <person name="Ando Y."/>
            <person name="Baba S."/>
            <person name="Ohji S."/>
            <person name="Hamada M."/>
            <person name="Tamura T."/>
            <person name="Yamazoe A."/>
            <person name="Yamazaki S."/>
            <person name="Fujita N."/>
        </authorList>
    </citation>
    <scope>NUCLEOTIDE SEQUENCE [LARGE SCALE GENOMIC DNA]</scope>
    <source>
        <strain evidence="4 5">NBRC 108238</strain>
    </source>
</reference>
<feature type="transmembrane region" description="Helical" evidence="2">
    <location>
        <begin position="128"/>
        <end position="150"/>
    </location>
</feature>